<dbReference type="Pfam" id="PF04039">
    <property type="entry name" value="MnhB"/>
    <property type="match status" value="1"/>
</dbReference>
<keyword evidence="18" id="KW-1185">Reference proteome</keyword>
<evidence type="ECO:0000256" key="5">
    <source>
        <dbReference type="ARBA" id="ARBA00022692"/>
    </source>
</evidence>
<name>A0ABV5P8W0_STRCM</name>
<dbReference type="PRINTS" id="PR01434">
    <property type="entry name" value="NADHDHGNASE5"/>
</dbReference>
<dbReference type="PANTHER" id="PTHR43373:SF1">
    <property type="entry name" value="NA(+)_H(+) ANTIPORTER SUBUNIT A"/>
    <property type="match status" value="1"/>
</dbReference>
<dbReference type="Pfam" id="PF00361">
    <property type="entry name" value="Proton_antipo_M"/>
    <property type="match status" value="1"/>
</dbReference>
<keyword evidence="8 11" id="KW-0472">Membrane</keyword>
<dbReference type="EMBL" id="JBHMCR010000004">
    <property type="protein sequence ID" value="MFB9519594.1"/>
    <property type="molecule type" value="Genomic_DNA"/>
</dbReference>
<evidence type="ECO:0000259" key="14">
    <source>
        <dbReference type="Pfam" id="PF04039"/>
    </source>
</evidence>
<evidence type="ECO:0000256" key="10">
    <source>
        <dbReference type="SAM" id="MobiDB-lite"/>
    </source>
</evidence>
<keyword evidence="3" id="KW-0050">Antiport</keyword>
<organism evidence="17 18">
    <name type="scientific">Streptomyces cremeus</name>
    <dbReference type="NCBI Taxonomy" id="66881"/>
    <lineage>
        <taxon>Bacteria</taxon>
        <taxon>Bacillati</taxon>
        <taxon>Actinomycetota</taxon>
        <taxon>Actinomycetes</taxon>
        <taxon>Kitasatosporales</taxon>
        <taxon>Streptomycetaceae</taxon>
        <taxon>Streptomyces</taxon>
    </lineage>
</organism>
<accession>A0ABV5P8W0</accession>
<dbReference type="RefSeq" id="WP_345221155.1">
    <property type="nucleotide sequence ID" value="NZ_BAAAXE010000013.1"/>
</dbReference>
<evidence type="ECO:0000256" key="11">
    <source>
        <dbReference type="SAM" id="Phobius"/>
    </source>
</evidence>
<feature type="transmembrane region" description="Helical" evidence="11">
    <location>
        <begin position="681"/>
        <end position="699"/>
    </location>
</feature>
<dbReference type="InterPro" id="IPR001516">
    <property type="entry name" value="Proton_antipo_N"/>
</dbReference>
<feature type="transmembrane region" description="Helical" evidence="11">
    <location>
        <begin position="130"/>
        <end position="148"/>
    </location>
</feature>
<evidence type="ECO:0000313" key="18">
    <source>
        <dbReference type="Proteomes" id="UP001589718"/>
    </source>
</evidence>
<dbReference type="InterPro" id="IPR001750">
    <property type="entry name" value="ND/Mrp_TM"/>
</dbReference>
<dbReference type="Pfam" id="PF13244">
    <property type="entry name" value="MbhD"/>
    <property type="match status" value="1"/>
</dbReference>
<keyword evidence="6 11" id="KW-1133">Transmembrane helix</keyword>
<feature type="domain" description="MrpA C-terminal/MbhD" evidence="15">
    <location>
        <begin position="602"/>
        <end position="665"/>
    </location>
</feature>
<feature type="transmembrane region" description="Helical" evidence="11">
    <location>
        <begin position="364"/>
        <end position="385"/>
    </location>
</feature>
<feature type="domain" description="NADH-Ubiquinone oxidoreductase (complex I) chain 5 N-terminal" evidence="13">
    <location>
        <begin position="58"/>
        <end position="99"/>
    </location>
</feature>
<feature type="transmembrane region" description="Helical" evidence="11">
    <location>
        <begin position="556"/>
        <end position="575"/>
    </location>
</feature>
<dbReference type="InterPro" id="IPR007182">
    <property type="entry name" value="MnhB"/>
</dbReference>
<feature type="compositionally biased region" description="Low complexity" evidence="10">
    <location>
        <begin position="963"/>
        <end position="984"/>
    </location>
</feature>
<feature type="transmembrane region" description="Helical" evidence="11">
    <location>
        <begin position="620"/>
        <end position="637"/>
    </location>
</feature>
<comment type="subcellular location">
    <subcellularLocation>
        <location evidence="1">Cell membrane</location>
        <topology evidence="1">Multi-pass membrane protein</topology>
    </subcellularLocation>
    <subcellularLocation>
        <location evidence="9">Membrane</location>
        <topology evidence="9">Multi-pass membrane protein</topology>
    </subcellularLocation>
</comment>
<feature type="transmembrane region" description="Helical" evidence="11">
    <location>
        <begin position="595"/>
        <end position="613"/>
    </location>
</feature>
<feature type="transmembrane region" description="Helical" evidence="11">
    <location>
        <begin position="815"/>
        <end position="833"/>
    </location>
</feature>
<dbReference type="Pfam" id="PF00662">
    <property type="entry name" value="Proton_antipo_N"/>
    <property type="match status" value="1"/>
</dbReference>
<feature type="transmembrane region" description="Helical" evidence="11">
    <location>
        <begin position="643"/>
        <end position="661"/>
    </location>
</feature>
<evidence type="ECO:0000256" key="1">
    <source>
        <dbReference type="ARBA" id="ARBA00004651"/>
    </source>
</evidence>
<comment type="caution">
    <text evidence="17">The sequence shown here is derived from an EMBL/GenBank/DDBJ whole genome shotgun (WGS) entry which is preliminary data.</text>
</comment>
<keyword evidence="2" id="KW-0813">Transport</keyword>
<feature type="domain" description="Na+/H+ antiporter MnhB subunit-related protein" evidence="14">
    <location>
        <begin position="812"/>
        <end position="935"/>
    </location>
</feature>
<evidence type="ECO:0000259" key="12">
    <source>
        <dbReference type="Pfam" id="PF00361"/>
    </source>
</evidence>
<dbReference type="Proteomes" id="UP001589718">
    <property type="component" value="Unassembled WGS sequence"/>
</dbReference>
<feature type="transmembrane region" description="Helical" evidence="11">
    <location>
        <begin position="914"/>
        <end position="935"/>
    </location>
</feature>
<feature type="transmembrane region" description="Helical" evidence="11">
    <location>
        <begin position="160"/>
        <end position="181"/>
    </location>
</feature>
<keyword evidence="4" id="KW-1003">Cell membrane</keyword>
<feature type="transmembrane region" description="Helical" evidence="11">
    <location>
        <begin position="741"/>
        <end position="760"/>
    </location>
</feature>
<feature type="transmembrane region" description="Helical" evidence="11">
    <location>
        <begin position="105"/>
        <end position="124"/>
    </location>
</feature>
<dbReference type="Pfam" id="PF20501">
    <property type="entry name" value="MbhE"/>
    <property type="match status" value="1"/>
</dbReference>
<feature type="transmembrane region" description="Helical" evidence="11">
    <location>
        <begin position="294"/>
        <end position="313"/>
    </location>
</feature>
<reference evidence="17 18" key="1">
    <citation type="submission" date="2024-09" db="EMBL/GenBank/DDBJ databases">
        <authorList>
            <person name="Sun Q."/>
            <person name="Mori K."/>
        </authorList>
    </citation>
    <scope>NUCLEOTIDE SEQUENCE [LARGE SCALE GENOMIC DNA]</scope>
    <source>
        <strain evidence="17 18">JCM 4362</strain>
    </source>
</reference>
<evidence type="ECO:0000256" key="3">
    <source>
        <dbReference type="ARBA" id="ARBA00022449"/>
    </source>
</evidence>
<feature type="region of interest" description="Disordered" evidence="10">
    <location>
        <begin position="949"/>
        <end position="991"/>
    </location>
</feature>
<evidence type="ECO:0000259" key="15">
    <source>
        <dbReference type="Pfam" id="PF13244"/>
    </source>
</evidence>
<dbReference type="PANTHER" id="PTHR43373">
    <property type="entry name" value="NA(+)/H(+) ANTIPORTER SUBUNIT"/>
    <property type="match status" value="1"/>
</dbReference>
<proteinExistence type="predicted"/>
<feature type="domain" description="NADH:quinone oxidoreductase/Mrp antiporter transmembrane" evidence="12">
    <location>
        <begin position="125"/>
        <end position="415"/>
    </location>
</feature>
<protein>
    <submittedName>
        <fullName evidence="17">Na+/H+ antiporter subunit A</fullName>
    </submittedName>
</protein>
<feature type="transmembrane region" description="Helical" evidence="11">
    <location>
        <begin position="488"/>
        <end position="513"/>
    </location>
</feature>
<evidence type="ECO:0000256" key="8">
    <source>
        <dbReference type="ARBA" id="ARBA00023136"/>
    </source>
</evidence>
<feature type="domain" description="MrpA C-terminal/MbhE" evidence="16">
    <location>
        <begin position="676"/>
        <end position="754"/>
    </location>
</feature>
<feature type="transmembrane region" description="Helical" evidence="11">
    <location>
        <begin position="319"/>
        <end position="343"/>
    </location>
</feature>
<evidence type="ECO:0000259" key="16">
    <source>
        <dbReference type="Pfam" id="PF20501"/>
    </source>
</evidence>
<feature type="transmembrane region" description="Helical" evidence="11">
    <location>
        <begin position="446"/>
        <end position="468"/>
    </location>
</feature>
<dbReference type="InterPro" id="IPR050616">
    <property type="entry name" value="CPA3_Na-H_Antiporter_A"/>
</dbReference>
<evidence type="ECO:0000256" key="7">
    <source>
        <dbReference type="ARBA" id="ARBA00023065"/>
    </source>
</evidence>
<feature type="region of interest" description="Disordered" evidence="10">
    <location>
        <begin position="764"/>
        <end position="790"/>
    </location>
</feature>
<sequence>MTFLVLAHFLLALCAAPLVRRRGPRAFVALALPPAVALGWALTRWGEVVDGRPVDEAWTWIEGYGVEVAFRLDALSLLMVVLAAGVGALVLLYCVSYFDAGERRLGPFAGQLLGFAGAMLGLVLADDLVVLYLFWELTTVLSFLLIGYDCEKRGARRSALQALTVTSVGGLAMFVGFLMIGDAAGTYRISRIVEQPPAQSTALSVAVVLVLCGAVAKSAIWPLSLWLPGAMAAPTPVSAYLHAAAMVKAGVYLVARLAPALAHVAPWRPLVLTLGAATLLLGGWHALRQNDLKLILAYGTVSQLGFLMLLAGAGTYRAALAAGAMILGHALFKAPLFLLTGIVDHAAGTRDLRKLSGVGRALPWVAGVAVVAGMSMTALPPLLGFAAKEAAFEALLDGTAGERRLLVSAVLGSVLTTAYTLRFLWGAFARKPGRADTPVHRVGPAFLAPPALLALGSLLLGPGIGWTAGLFERYAAQYPVPEHPYHLALWHGFGPALGLSALAWVLGAGLFVLRAPVARLGSRIAWPSAERAFDGSVLGVERASLQLTGYVQKGSLPAYVATVLAVMTCGLLAVFAADRPWQHDPPAPRLWDTPWQAVVAALTCGCALLCLSVQRRMQAAVLAGLTGYGTALLYVVHGAPDLALTQFGVETVSTVVLVLVLRRLPLFFGDAQPRRRRATGLVLALAGSLAAAVAVWLAAGARTGAPIGTAMVGATAEHGLKDVVATILVDFRAWDTLGESAVLAAAVAGVTGLLFSESGLEDPDVPGTWRPGTRTAAQARAEPPPSPYDAAAPEGSWLAAGGATDPRHRSVVFEVVARLVFHPVLILSAYLLFCAENLPGGGFVGGLVAGIALTIRYLAGGRHELAAATGFHAGFFVGLGLALSTTVALAGLFFGGTVLHSWSWHGRLPLIGEWHAGTSVVFDVGVYLLVMGVVLETVRAIGAWADQGAEGAEGAESAEEGEPAAGAGRRVRPAGTGPAGPRARTLPEETP</sequence>
<feature type="transmembrane region" description="Helical" evidence="11">
    <location>
        <begin position="201"/>
        <end position="227"/>
    </location>
</feature>
<dbReference type="InterPro" id="IPR046806">
    <property type="entry name" value="MrpA_C/MbhE"/>
</dbReference>
<feature type="transmembrane region" description="Helical" evidence="11">
    <location>
        <begin position="871"/>
        <end position="894"/>
    </location>
</feature>
<gene>
    <name evidence="17" type="ORF">ACFFTU_06520</name>
</gene>
<feature type="transmembrane region" description="Helical" evidence="11">
    <location>
        <begin position="74"/>
        <end position="98"/>
    </location>
</feature>
<keyword evidence="7" id="KW-0406">Ion transport</keyword>
<evidence type="ECO:0000256" key="4">
    <source>
        <dbReference type="ARBA" id="ARBA00022475"/>
    </source>
</evidence>
<dbReference type="NCBIfam" id="NF009284">
    <property type="entry name" value="PRK12644.1"/>
    <property type="match status" value="1"/>
</dbReference>
<feature type="transmembrane region" description="Helical" evidence="11">
    <location>
        <begin position="270"/>
        <end position="287"/>
    </location>
</feature>
<evidence type="ECO:0000259" key="13">
    <source>
        <dbReference type="Pfam" id="PF00662"/>
    </source>
</evidence>
<feature type="transmembrane region" description="Helical" evidence="11">
    <location>
        <begin position="839"/>
        <end position="859"/>
    </location>
</feature>
<keyword evidence="5 9" id="KW-0812">Transmembrane</keyword>
<evidence type="ECO:0000256" key="6">
    <source>
        <dbReference type="ARBA" id="ARBA00022989"/>
    </source>
</evidence>
<feature type="transmembrane region" description="Helical" evidence="11">
    <location>
        <begin position="405"/>
        <end position="425"/>
    </location>
</feature>
<evidence type="ECO:0000313" key="17">
    <source>
        <dbReference type="EMBL" id="MFB9519594.1"/>
    </source>
</evidence>
<evidence type="ECO:0000256" key="9">
    <source>
        <dbReference type="RuleBase" id="RU000320"/>
    </source>
</evidence>
<dbReference type="InterPro" id="IPR025383">
    <property type="entry name" value="MrpA_C/MbhD"/>
</dbReference>
<evidence type="ECO:0000256" key="2">
    <source>
        <dbReference type="ARBA" id="ARBA00022448"/>
    </source>
</evidence>